<keyword evidence="2" id="KW-0732">Signal</keyword>
<dbReference type="EMBL" id="ML739266">
    <property type="protein sequence ID" value="KAE8349880.1"/>
    <property type="molecule type" value="Genomic_DNA"/>
</dbReference>
<feature type="domain" description="Amidase" evidence="3">
    <location>
        <begin position="242"/>
        <end position="414"/>
    </location>
</feature>
<feature type="signal peptide" evidence="2">
    <location>
        <begin position="1"/>
        <end position="26"/>
    </location>
</feature>
<dbReference type="AlphaFoldDB" id="A0A5N6Z1L2"/>
<evidence type="ECO:0000259" key="4">
    <source>
        <dbReference type="Pfam" id="PF26053"/>
    </source>
</evidence>
<feature type="chain" id="PRO_5025019421" evidence="2">
    <location>
        <begin position="27"/>
        <end position="690"/>
    </location>
</feature>
<reference evidence="6" key="1">
    <citation type="submission" date="2019-04" db="EMBL/GenBank/DDBJ databases">
        <title>Friends and foes A comparative genomics studyof 23 Aspergillus species from section Flavi.</title>
        <authorList>
            <consortium name="DOE Joint Genome Institute"/>
            <person name="Kjaerbolling I."/>
            <person name="Vesth T."/>
            <person name="Frisvad J.C."/>
            <person name="Nybo J.L."/>
            <person name="Theobald S."/>
            <person name="Kildgaard S."/>
            <person name="Isbrandt T."/>
            <person name="Kuo A."/>
            <person name="Sato A."/>
            <person name="Lyhne E.K."/>
            <person name="Kogle M.E."/>
            <person name="Wiebenga A."/>
            <person name="Kun R.S."/>
            <person name="Lubbers R.J."/>
            <person name="Makela M.R."/>
            <person name="Barry K."/>
            <person name="Chovatia M."/>
            <person name="Clum A."/>
            <person name="Daum C."/>
            <person name="Haridas S."/>
            <person name="He G."/>
            <person name="LaButti K."/>
            <person name="Lipzen A."/>
            <person name="Mondo S."/>
            <person name="Riley R."/>
            <person name="Salamov A."/>
            <person name="Simmons B.A."/>
            <person name="Magnuson J.K."/>
            <person name="Henrissat B."/>
            <person name="Mortensen U.H."/>
            <person name="Larsen T.O."/>
            <person name="Devries R.P."/>
            <person name="Grigoriev I.V."/>
            <person name="Machida M."/>
            <person name="Baker S.E."/>
            <person name="Andersen M.R."/>
        </authorList>
    </citation>
    <scope>NUCLEOTIDE SEQUENCE [LARGE SCALE GENOMIC DNA]</scope>
    <source>
        <strain evidence="6">CBS 553.77</strain>
    </source>
</reference>
<evidence type="ECO:0000313" key="6">
    <source>
        <dbReference type="Proteomes" id="UP000327118"/>
    </source>
</evidence>
<organism evidence="5 6">
    <name type="scientific">Aspergillus coremiiformis</name>
    <dbReference type="NCBI Taxonomy" id="138285"/>
    <lineage>
        <taxon>Eukaryota</taxon>
        <taxon>Fungi</taxon>
        <taxon>Dikarya</taxon>
        <taxon>Ascomycota</taxon>
        <taxon>Pezizomycotina</taxon>
        <taxon>Eurotiomycetes</taxon>
        <taxon>Eurotiomycetidae</taxon>
        <taxon>Eurotiales</taxon>
        <taxon>Aspergillaceae</taxon>
        <taxon>Aspergillus</taxon>
        <taxon>Aspergillus subgen. Circumdati</taxon>
    </lineage>
</organism>
<dbReference type="Pfam" id="PF01425">
    <property type="entry name" value="Amidase"/>
    <property type="match status" value="1"/>
</dbReference>
<dbReference type="PANTHER" id="PTHR46310">
    <property type="entry name" value="AMIDASE 1"/>
    <property type="match status" value="1"/>
</dbReference>
<evidence type="ECO:0000256" key="2">
    <source>
        <dbReference type="SAM" id="SignalP"/>
    </source>
</evidence>
<dbReference type="InterPro" id="IPR023631">
    <property type="entry name" value="Amidase_dom"/>
</dbReference>
<dbReference type="SUPFAM" id="SSF75304">
    <property type="entry name" value="Amidase signature (AS) enzymes"/>
    <property type="match status" value="1"/>
</dbReference>
<sequence>MINMRWWKQISIEALALALVVQTSRASTVALRDLRTTTDKDIAYELGHISYLANAKYPRHTLKITGLGDKDPSPGVTFKPFTVIVTNESVVTADSLNATISSYLTEDDVFAKAFLNSVYLTSSVTNASLDANAFTYLESAGVETTYLDSNRFKSHGGGSRSAQHDSGTTLAPGPYTATISRDTVSLLDTYRLYPDKYRDFITGIYPSNDGTDSFTALESMSSRLWSPMIPVPSRIHSWGDPRPLAGQRVAVKDLFDIKGLQTSAGSQAWIEITPVANKTALAIQRLVDLGAVLVGKQKLAQFASGANPWDWTDNQAPFNPRGDGYLTCAASSSGGGCSIAAYDWLDMAIGSDTGVSLRRPAAVSGTFANRPSQGMISLEGMLAQNWAQDTAGILARDPVKWAKFAKAWYTPELHQSESITGLSPLSVPDTMAFPSQILYPDEQFPLANPAAQQILENVITNMAKVLNMTVKHTNLSATLIDAPILSDQKDSLDRLLIGSSTLTLWSSHIAVANPLLSTWATHHEGRFPPVDPQWRKEWSQFDSSTTNQTAYDQALRDKRKGVDWFEKNVLRETPQSCSESVLICDIGTGGLPSFREKALNEGPNATFLGMMPDGAAIPCSLICPIFGCADFTIPVGQVPYQSPVSKVTEQYPVTMNLIVRRGCDFVLFNMVEQLAKAGVIRAVKTGKAAF</sequence>
<gene>
    <name evidence="5" type="ORF">BDV28DRAFT_52358</name>
</gene>
<dbReference type="Gene3D" id="3.90.1300.10">
    <property type="entry name" value="Amidase signature (AS) domain"/>
    <property type="match status" value="1"/>
</dbReference>
<feature type="domain" description="Scytalone dehydratase-like protein Arp1 N-terminal" evidence="4">
    <location>
        <begin position="56"/>
        <end position="191"/>
    </location>
</feature>
<evidence type="ECO:0000313" key="5">
    <source>
        <dbReference type="EMBL" id="KAE8349880.1"/>
    </source>
</evidence>
<accession>A0A5N6Z1L2</accession>
<protein>
    <submittedName>
        <fullName evidence="5">Amidase family protein</fullName>
    </submittedName>
</protein>
<dbReference type="PANTHER" id="PTHR46310:SF7">
    <property type="entry name" value="AMIDASE 1"/>
    <property type="match status" value="1"/>
</dbReference>
<evidence type="ECO:0000259" key="3">
    <source>
        <dbReference type="Pfam" id="PF01425"/>
    </source>
</evidence>
<dbReference type="InterPro" id="IPR036928">
    <property type="entry name" value="AS_sf"/>
</dbReference>
<name>A0A5N6Z1L2_9EURO</name>
<feature type="compositionally biased region" description="Polar residues" evidence="1">
    <location>
        <begin position="160"/>
        <end position="169"/>
    </location>
</feature>
<dbReference type="Proteomes" id="UP000327118">
    <property type="component" value="Unassembled WGS sequence"/>
</dbReference>
<proteinExistence type="predicted"/>
<evidence type="ECO:0000256" key="1">
    <source>
        <dbReference type="SAM" id="MobiDB-lite"/>
    </source>
</evidence>
<dbReference type="Pfam" id="PF26053">
    <property type="entry name" value="DUF8016"/>
    <property type="match status" value="1"/>
</dbReference>
<dbReference type="OrthoDB" id="5423360at2759"/>
<feature type="region of interest" description="Disordered" evidence="1">
    <location>
        <begin position="153"/>
        <end position="174"/>
    </location>
</feature>
<dbReference type="InterPro" id="IPR058329">
    <property type="entry name" value="Arp1_N"/>
</dbReference>
<keyword evidence="6" id="KW-1185">Reference proteome</keyword>